<reference evidence="1" key="1">
    <citation type="submission" date="2019-11" db="EMBL/GenBank/DDBJ databases">
        <title>Acidithiobacillus ferrianus sp. nov.: a facultatively anaerobic and extremely acidophilic chemolithoautotroph.</title>
        <authorList>
            <person name="Norris P.R."/>
            <person name="Falagan C."/>
            <person name="Moya-Beltran A."/>
            <person name="Castro M."/>
            <person name="Quatrini R."/>
            <person name="Johnson D.B."/>
        </authorList>
    </citation>
    <scope>NUCLEOTIDE SEQUENCE [LARGE SCALE GENOMIC DNA]</scope>
    <source>
        <strain evidence="1">MG</strain>
    </source>
</reference>
<evidence type="ECO:0000313" key="1">
    <source>
        <dbReference type="EMBL" id="NDU41404.1"/>
    </source>
</evidence>
<dbReference type="InterPro" id="IPR026337">
    <property type="entry name" value="AKG_HExxH"/>
</dbReference>
<proteinExistence type="predicted"/>
<dbReference type="RefSeq" id="WP_163095932.1">
    <property type="nucleotide sequence ID" value="NZ_CP127523.1"/>
</dbReference>
<organism evidence="1">
    <name type="scientific">Acidithiobacillus ferrianus</name>
    <dbReference type="NCBI Taxonomy" id="2678518"/>
    <lineage>
        <taxon>Bacteria</taxon>
        <taxon>Pseudomonadati</taxon>
        <taxon>Pseudomonadota</taxon>
        <taxon>Acidithiobacillia</taxon>
        <taxon>Acidithiobacillales</taxon>
        <taxon>Acidithiobacillaceae</taxon>
        <taxon>Acidithiobacillus</taxon>
    </lineage>
</organism>
<dbReference type="NCBIfam" id="TIGR04267">
    <property type="entry name" value="mod_HExxH"/>
    <property type="match status" value="1"/>
</dbReference>
<protein>
    <recommendedName>
        <fullName evidence="2">HEXXH motif domain-containing protein</fullName>
    </recommendedName>
</protein>
<evidence type="ECO:0008006" key="2">
    <source>
        <dbReference type="Google" id="ProtNLM"/>
    </source>
</evidence>
<dbReference type="EMBL" id="WNJL01000011">
    <property type="protein sequence ID" value="NDU41404.1"/>
    <property type="molecule type" value="Genomic_DNA"/>
</dbReference>
<name>A0A845UBW5_9PROT</name>
<accession>A0A845UBW5</accession>
<dbReference type="AlphaFoldDB" id="A0A845UBW5"/>
<comment type="caution">
    <text evidence="1">The sequence shown here is derived from an EMBL/GenBank/DDBJ whole genome shotgun (WGS) entry which is preliminary data.</text>
</comment>
<gene>
    <name evidence="1" type="ORF">GL267_01740</name>
</gene>
<sequence length="199" mass="23181">MIFSQSELPEDGLNLTRVNDNDVPALVENLEQGMIMLEGARNNILSEIYFSVKAIVFFTQPEKDYQVLSFTGDMMQTLIFINGKKDNSHVFIIDKLIHEAAHTYLFLINLHEEMVLNSREKIYASPLRSDKRDMFGIYHSTFVIQRLIFSFGNILIHSSNLTEPDHCAIRDLVNMYYQKLDQGYEVTKNTENYQSWLRT</sequence>